<feature type="domain" description="ABC3 transporter permease C-terminal" evidence="8">
    <location>
        <begin position="304"/>
        <end position="416"/>
    </location>
</feature>
<dbReference type="Pfam" id="PF02687">
    <property type="entry name" value="FtsX"/>
    <property type="match status" value="1"/>
</dbReference>
<evidence type="ECO:0000256" key="3">
    <source>
        <dbReference type="ARBA" id="ARBA00022692"/>
    </source>
</evidence>
<reference evidence="10 11" key="1">
    <citation type="submission" date="2019-03" db="EMBL/GenBank/DDBJ databases">
        <title>Genomic Encyclopedia of Type Strains, Phase IV (KMG-IV): sequencing the most valuable type-strain genomes for metagenomic binning, comparative biology and taxonomic classification.</title>
        <authorList>
            <person name="Goeker M."/>
        </authorList>
    </citation>
    <scope>NUCLEOTIDE SEQUENCE [LARGE SCALE GENOMIC DNA]</scope>
    <source>
        <strain evidence="10 11">DSM 100059</strain>
    </source>
</reference>
<dbReference type="GO" id="GO:0005886">
    <property type="term" value="C:plasma membrane"/>
    <property type="evidence" value="ECO:0007669"/>
    <property type="project" value="UniProtKB-SubCell"/>
</dbReference>
<evidence type="ECO:0000259" key="9">
    <source>
        <dbReference type="Pfam" id="PF12704"/>
    </source>
</evidence>
<accession>A0A4V3GLE4</accession>
<evidence type="ECO:0000256" key="1">
    <source>
        <dbReference type="ARBA" id="ARBA00004651"/>
    </source>
</evidence>
<organism evidence="10 11">
    <name type="scientific">Dinghuibacter silviterrae</name>
    <dbReference type="NCBI Taxonomy" id="1539049"/>
    <lineage>
        <taxon>Bacteria</taxon>
        <taxon>Pseudomonadati</taxon>
        <taxon>Bacteroidota</taxon>
        <taxon>Chitinophagia</taxon>
        <taxon>Chitinophagales</taxon>
        <taxon>Chitinophagaceae</taxon>
        <taxon>Dinghuibacter</taxon>
    </lineage>
</organism>
<evidence type="ECO:0000313" key="10">
    <source>
        <dbReference type="EMBL" id="TDW99282.1"/>
    </source>
</evidence>
<keyword evidence="11" id="KW-1185">Reference proteome</keyword>
<dbReference type="RefSeq" id="WP_133989844.1">
    <property type="nucleotide sequence ID" value="NZ_SODV01000001.1"/>
</dbReference>
<proteinExistence type="inferred from homology"/>
<dbReference type="GO" id="GO:0022857">
    <property type="term" value="F:transmembrane transporter activity"/>
    <property type="evidence" value="ECO:0007669"/>
    <property type="project" value="TreeGrafter"/>
</dbReference>
<comment type="subcellular location">
    <subcellularLocation>
        <location evidence="1">Cell membrane</location>
        <topology evidence="1">Multi-pass membrane protein</topology>
    </subcellularLocation>
</comment>
<keyword evidence="5 7" id="KW-0472">Membrane</keyword>
<feature type="transmembrane region" description="Helical" evidence="7">
    <location>
        <begin position="388"/>
        <end position="408"/>
    </location>
</feature>
<feature type="transmembrane region" description="Helical" evidence="7">
    <location>
        <begin position="21"/>
        <end position="42"/>
    </location>
</feature>
<evidence type="ECO:0000256" key="5">
    <source>
        <dbReference type="ARBA" id="ARBA00023136"/>
    </source>
</evidence>
<feature type="transmembrane region" description="Helical" evidence="7">
    <location>
        <begin position="350"/>
        <end position="376"/>
    </location>
</feature>
<evidence type="ECO:0000256" key="6">
    <source>
        <dbReference type="ARBA" id="ARBA00038076"/>
    </source>
</evidence>
<dbReference type="OrthoDB" id="9770036at2"/>
<evidence type="ECO:0000259" key="8">
    <source>
        <dbReference type="Pfam" id="PF02687"/>
    </source>
</evidence>
<name>A0A4V3GLE4_9BACT</name>
<gene>
    <name evidence="10" type="ORF">EDB95_0291</name>
</gene>
<evidence type="ECO:0000313" key="11">
    <source>
        <dbReference type="Proteomes" id="UP000294498"/>
    </source>
</evidence>
<evidence type="ECO:0000256" key="7">
    <source>
        <dbReference type="SAM" id="Phobius"/>
    </source>
</evidence>
<comment type="caution">
    <text evidence="10">The sequence shown here is derived from an EMBL/GenBank/DDBJ whole genome shotgun (WGS) entry which is preliminary data.</text>
</comment>
<dbReference type="Proteomes" id="UP000294498">
    <property type="component" value="Unassembled WGS sequence"/>
</dbReference>
<protein>
    <submittedName>
        <fullName evidence="10">Putative ABC transport system permease protein</fullName>
    </submittedName>
</protein>
<dbReference type="EMBL" id="SODV01000001">
    <property type="protein sequence ID" value="TDW99282.1"/>
    <property type="molecule type" value="Genomic_DNA"/>
</dbReference>
<evidence type="ECO:0000256" key="2">
    <source>
        <dbReference type="ARBA" id="ARBA00022475"/>
    </source>
</evidence>
<evidence type="ECO:0000256" key="4">
    <source>
        <dbReference type="ARBA" id="ARBA00022989"/>
    </source>
</evidence>
<dbReference type="AlphaFoldDB" id="A0A4V3GLE4"/>
<dbReference type="PANTHER" id="PTHR30572:SF4">
    <property type="entry name" value="ABC TRANSPORTER PERMEASE YTRF"/>
    <property type="match status" value="1"/>
</dbReference>
<keyword evidence="2" id="KW-1003">Cell membrane</keyword>
<comment type="similarity">
    <text evidence="6">Belongs to the ABC-4 integral membrane protein family.</text>
</comment>
<dbReference type="PANTHER" id="PTHR30572">
    <property type="entry name" value="MEMBRANE COMPONENT OF TRANSPORTER-RELATED"/>
    <property type="match status" value="1"/>
</dbReference>
<sequence>MRFSDTFSLAFHTIKANRLRAGITISIIALGITALVGIMTAIEAMDNSIYENFTLLGANTFVIHYRAHDFLGDDGNDVKKTSRKNAEKVKKSQEGQVITFYQAKTFKDRFTFPAAVSIAQTGDFNATVFYGIHKTNPTVRVIGGDENYLYSSGYTLEVGRNFSPLDLETGRDVAILGMDVAKKIFGDAWRTAENSIIRVDGARYRVIGVLKAKGASSFLSLDNIVITTLNNVRRVYQGSSNTLNLSVTVRDIQQMDAAIGEATGIFRQVRGLSVTESDNFYIDRSDSLANQLKNLLLYVTIAAIFIGCITLIGSAIGLMNIMLVAVNERTREIGLVKSLGARRGTIRSQFLLESILISLFGASLGILLGMCVGNLFAVFLGTGFVVPWLWMFLGIVICSLTGLLAGLYPAIKAGGLDPIVALRYE</sequence>
<keyword evidence="4 7" id="KW-1133">Transmembrane helix</keyword>
<dbReference type="InterPro" id="IPR025857">
    <property type="entry name" value="MacB_PCD"/>
</dbReference>
<keyword evidence="3 7" id="KW-0812">Transmembrane</keyword>
<dbReference type="InterPro" id="IPR003838">
    <property type="entry name" value="ABC3_permease_C"/>
</dbReference>
<feature type="transmembrane region" description="Helical" evidence="7">
    <location>
        <begin position="295"/>
        <end position="323"/>
    </location>
</feature>
<dbReference type="Pfam" id="PF12704">
    <property type="entry name" value="MacB_PCD"/>
    <property type="match status" value="1"/>
</dbReference>
<dbReference type="InterPro" id="IPR050250">
    <property type="entry name" value="Macrolide_Exporter_MacB"/>
</dbReference>
<feature type="domain" description="MacB-like periplasmic core" evidence="9">
    <location>
        <begin position="22"/>
        <end position="262"/>
    </location>
</feature>